<evidence type="ECO:0000256" key="1">
    <source>
        <dbReference type="ARBA" id="ARBA00004370"/>
    </source>
</evidence>
<dbReference type="InterPro" id="IPR035999">
    <property type="entry name" value="Sec7_dom_sf"/>
</dbReference>
<reference evidence="10 11" key="1">
    <citation type="journal article" date="2011" name="Genome Res.">
        <title>Phylogeny-wide analysis of social amoeba genomes highlights ancient origins for complex intercellular communication.</title>
        <authorList>
            <person name="Heidel A.J."/>
            <person name="Lawal H.M."/>
            <person name="Felder M."/>
            <person name="Schilde C."/>
            <person name="Helps N.R."/>
            <person name="Tunggal B."/>
            <person name="Rivero F."/>
            <person name="John U."/>
            <person name="Schleicher M."/>
            <person name="Eichinger L."/>
            <person name="Platzer M."/>
            <person name="Noegel A.A."/>
            <person name="Schaap P."/>
            <person name="Gloeckner G."/>
        </authorList>
    </citation>
    <scope>NUCLEOTIDE SEQUENCE [LARGE SCALE GENOMIC DNA]</scope>
    <source>
        <strain evidence="11">ATCC 26659 / Pp 5 / PN500</strain>
    </source>
</reference>
<dbReference type="InterPro" id="IPR032629">
    <property type="entry name" value="DCB_dom"/>
</dbReference>
<sequence>MDESIALLFNNAIQKIFSQSSRKNLVLREACKSAQDAIRDSPIFTSSIEQKNHIPDSEWEILGNKLVNPMKLACETREPKIMIAAIDSLDKLIAYGIVKPSSYEEVPPQFTGEKKKLIEKIVDTIGQYYSYLDDSVQLQIIRALLTAVISPHSEVHDSCLMSAIRACYNIYLISDSLNHNQPKSTNTITAKNTLFQMVDFVLSRFESSSQQKILLPKHSSSLPISSSSSSNNNNNGNSNSSQSNGSNNSNSNKDNIKYTEEERAHKEAFCKLSTKEIPDNAKADSQEVRSKILSLELLARILENPLPSLKLSEKFINTSIKRNLSVTLLSNGASDNLPEFKLTLSMFSSLIIHFKEHLKEEIGTYFSRIILHTLASSSSVRKKWLVLPTLYEICKNPQTIVDIFVNYDCDPERKDIFEKMVYELSRVAQGANISGSGASGGISANDRSSAQIQQEEAKCKKLGLECIVTIMNSLVDWSKEIYESKRIEQQTRANATLMANNNSSSNDDEPDTSDTLINGNISPLKSSIDETQRNILLEQGKQKFSSHPKKGIEFLTQCGLLKETPTDIAEFLRQSDFDQKKIGEYLCSHIHSFPNKLLYVLYKFIDTFDFKNIDIDQALKSLLTCIQLNGENQAIDRVVEKFAEKYFNDNPESIYSNAESVYLLSYGIIILSTDLHNSSIKSKLTKEEWLKMNSKSNNKNDYKEDFLVGIYDRVSQESYKLGCNTNEDAEFLDTQERLLRFNRDSDYIVKQCQELMKTRISKKTTFYRARNIEHVRPMFLLSWCYVLSTLSVILDDTKEKKLISLCLDGFSAAIRVSSTTDGNYLQDSWTPILKTICILERLHLIDTSKTTLSPSATSPSAFPSVVEFSQNSLQNQIKKLLEENPKDLIFDSIQVERIFTNTVYLSDDSIVTFVRCLCEVSEEEISHYSRSYSLIKLVEVIEYNLKRRIRLVFYNIWEIAVSHFTKIGSHQNIEIALHAIDSLRQLASKYMEKEEMSHFNFQNEFLMPFETIMLNNQVPQIRELIIRCISHLVLSKAQNIKSGWQTILNVLTIGSRVSYEPIVVLAFQSVEQILTHCFGCIEDNFFVDTVNCLTSFSNPQVLFPDISIRSLQQLDMLTKKILPPPQPAATTVNNESEKTNNNINHNHQHFSQKIESQLLPIIQGFATPITHENESVRSLSSNLLFKLLNQYGSQFTDATWSYVINSILLKVFKSVIDLQKQTPFTDFEYMWVRQTCPSILIETINLLSGQHVQLCKFYSTFMNLLEKFICNSNQPISILGCEYLCKFIQKCAVYFTEEHWSLTSDTIGRVIKHLVVKDPTASQFCSQIVKYWSFVYCLTKFNSSTDSNGVQVPSLNETNSLSCLLNFLFHMFLNESYPDRQQEIQLFLNSLCADILKDVSQQIKPPANMVSIVRQITDGFNEYNYENQFKKHIPMLYPHLIDLTIIENYDIRMCILSIFNRFGKDIPSITEIQEPTPLPLEPISAIKAKPEEPVVQLNPVSEAVVEQNHEQSTQKEENEVEQPAQPKEEPEQQVVDATPIEATEDLNEEELNHNHAEEDMTKLIEMKEEIIDEPIDQVVVKESIEIENGEQDPIEMTTENNETQNQNNEENVESEDIL</sequence>
<dbReference type="InterPro" id="IPR016024">
    <property type="entry name" value="ARM-type_fold"/>
</dbReference>
<evidence type="ECO:0000313" key="10">
    <source>
        <dbReference type="EMBL" id="EFA83259.1"/>
    </source>
</evidence>
<protein>
    <submittedName>
        <fullName evidence="10">Arf guanyl-nucleotide exchange factor</fullName>
    </submittedName>
</protein>
<dbReference type="InterPro" id="IPR023394">
    <property type="entry name" value="Sec7_C_sf"/>
</dbReference>
<dbReference type="Gene3D" id="1.10.1000.11">
    <property type="entry name" value="Arf Nucleotide-binding Site Opener,domain 2"/>
    <property type="match status" value="1"/>
</dbReference>
<dbReference type="GO" id="GO:0016020">
    <property type="term" value="C:membrane"/>
    <property type="evidence" value="ECO:0007669"/>
    <property type="project" value="UniProtKB-SubCell"/>
</dbReference>
<evidence type="ECO:0000256" key="3">
    <source>
        <dbReference type="ARBA" id="ARBA00022448"/>
    </source>
</evidence>
<dbReference type="PANTHER" id="PTHR10663:SF399">
    <property type="entry name" value="ARF GUANYL-NUCLEOTIDE EXCHANGE FACTOR-RELATED"/>
    <property type="match status" value="1"/>
</dbReference>
<feature type="region of interest" description="Disordered" evidence="8">
    <location>
        <begin position="221"/>
        <end position="254"/>
    </location>
</feature>
<evidence type="ECO:0000256" key="4">
    <source>
        <dbReference type="ARBA" id="ARBA00022490"/>
    </source>
</evidence>
<dbReference type="InterPro" id="IPR046455">
    <property type="entry name" value="Sec7/BIG1-like_C"/>
</dbReference>
<dbReference type="PROSITE" id="PS50190">
    <property type="entry name" value="SEC7"/>
    <property type="match status" value="1"/>
</dbReference>
<dbReference type="InterPro" id="IPR015403">
    <property type="entry name" value="Mon2/Sec7/BIG1-like_HDS"/>
</dbReference>
<dbReference type="EMBL" id="ADBJ01000017">
    <property type="protein sequence ID" value="EFA83259.1"/>
    <property type="molecule type" value="Genomic_DNA"/>
</dbReference>
<feature type="region of interest" description="Disordered" evidence="8">
    <location>
        <begin position="1504"/>
        <end position="1536"/>
    </location>
</feature>
<comment type="caution">
    <text evidence="10">The sequence shown here is derived from an EMBL/GenBank/DDBJ whole genome shotgun (WGS) entry which is preliminary data.</text>
</comment>
<feature type="compositionally biased region" description="Low complexity" evidence="8">
    <location>
        <begin position="1597"/>
        <end position="1609"/>
    </location>
</feature>
<feature type="region of interest" description="Disordered" evidence="8">
    <location>
        <begin position="1586"/>
        <end position="1618"/>
    </location>
</feature>
<keyword evidence="7" id="KW-0175">Coiled coil</keyword>
<dbReference type="Gene3D" id="1.10.220.20">
    <property type="match status" value="1"/>
</dbReference>
<organism evidence="10 11">
    <name type="scientific">Heterostelium pallidum (strain ATCC 26659 / Pp 5 / PN500)</name>
    <name type="common">Cellular slime mold</name>
    <name type="synonym">Polysphondylium pallidum</name>
    <dbReference type="NCBI Taxonomy" id="670386"/>
    <lineage>
        <taxon>Eukaryota</taxon>
        <taxon>Amoebozoa</taxon>
        <taxon>Evosea</taxon>
        <taxon>Eumycetozoa</taxon>
        <taxon>Dictyostelia</taxon>
        <taxon>Acytosteliales</taxon>
        <taxon>Acytosteliaceae</taxon>
        <taxon>Heterostelium</taxon>
    </lineage>
</organism>
<keyword evidence="11" id="KW-1185">Reference proteome</keyword>
<evidence type="ECO:0000256" key="8">
    <source>
        <dbReference type="SAM" id="MobiDB-lite"/>
    </source>
</evidence>
<evidence type="ECO:0000256" key="6">
    <source>
        <dbReference type="ARBA" id="ARBA00023136"/>
    </source>
</evidence>
<dbReference type="Pfam" id="PF20252">
    <property type="entry name" value="BIG2_C"/>
    <property type="match status" value="1"/>
</dbReference>
<dbReference type="GO" id="GO:0005085">
    <property type="term" value="F:guanyl-nucleotide exchange factor activity"/>
    <property type="evidence" value="ECO:0007669"/>
    <property type="project" value="InterPro"/>
</dbReference>
<evidence type="ECO:0000256" key="5">
    <source>
        <dbReference type="ARBA" id="ARBA00022927"/>
    </source>
</evidence>
<keyword evidence="4" id="KW-0963">Cytoplasm</keyword>
<feature type="compositionally biased region" description="Low complexity" evidence="8">
    <location>
        <begin position="221"/>
        <end position="252"/>
    </location>
</feature>
<dbReference type="RefSeq" id="XP_020435376.1">
    <property type="nucleotide sequence ID" value="XM_020574962.1"/>
</dbReference>
<feature type="domain" description="SEC7" evidence="9">
    <location>
        <begin position="526"/>
        <end position="717"/>
    </location>
</feature>
<evidence type="ECO:0000256" key="7">
    <source>
        <dbReference type="SAM" id="Coils"/>
    </source>
</evidence>
<keyword evidence="5" id="KW-0653">Protein transport</keyword>
<dbReference type="FunCoup" id="D3B5W1">
    <property type="interactions" value="850"/>
</dbReference>
<dbReference type="InterPro" id="IPR032691">
    <property type="entry name" value="Mon2/Sec7/BIG1-like_HUS"/>
</dbReference>
<name>D3B5W1_HETP5</name>
<dbReference type="Pfam" id="PF16213">
    <property type="entry name" value="DCB"/>
    <property type="match status" value="1"/>
</dbReference>
<dbReference type="OMA" id="EVMCAYI"/>
<keyword evidence="6" id="KW-0472">Membrane</keyword>
<dbReference type="STRING" id="670386.D3B5W1"/>
<feature type="compositionally biased region" description="Basic and acidic residues" evidence="8">
    <location>
        <begin position="1507"/>
        <end position="1517"/>
    </location>
</feature>
<dbReference type="Pfam" id="PF12783">
    <property type="entry name" value="Sec7-like_HUS"/>
    <property type="match status" value="1"/>
</dbReference>
<dbReference type="Pfam" id="PF01369">
    <property type="entry name" value="Sec7"/>
    <property type="match status" value="1"/>
</dbReference>
<evidence type="ECO:0000256" key="2">
    <source>
        <dbReference type="ARBA" id="ARBA00004496"/>
    </source>
</evidence>
<dbReference type="Pfam" id="PF09324">
    <property type="entry name" value="Sec7-like_HDS"/>
    <property type="match status" value="1"/>
</dbReference>
<dbReference type="SMART" id="SM00222">
    <property type="entry name" value="Sec7"/>
    <property type="match status" value="1"/>
</dbReference>
<dbReference type="InterPro" id="IPR000904">
    <property type="entry name" value="Sec7_dom"/>
</dbReference>
<dbReference type="Proteomes" id="UP000001396">
    <property type="component" value="Unassembled WGS sequence"/>
</dbReference>
<dbReference type="SUPFAM" id="SSF48425">
    <property type="entry name" value="Sec7 domain"/>
    <property type="match status" value="1"/>
</dbReference>
<dbReference type="SUPFAM" id="SSF48371">
    <property type="entry name" value="ARM repeat"/>
    <property type="match status" value="1"/>
</dbReference>
<dbReference type="GeneID" id="31359536"/>
<feature type="coiled-coil region" evidence="7">
    <location>
        <begin position="1546"/>
        <end position="1573"/>
    </location>
</feature>
<proteinExistence type="predicted"/>
<accession>D3B5W1</accession>
<dbReference type="CDD" id="cd00171">
    <property type="entry name" value="Sec7"/>
    <property type="match status" value="1"/>
</dbReference>
<dbReference type="GO" id="GO:0015031">
    <property type="term" value="P:protein transport"/>
    <property type="evidence" value="ECO:0007669"/>
    <property type="project" value="UniProtKB-KW"/>
</dbReference>
<evidence type="ECO:0000313" key="11">
    <source>
        <dbReference type="Proteomes" id="UP000001396"/>
    </source>
</evidence>
<evidence type="ECO:0000259" key="9">
    <source>
        <dbReference type="PROSITE" id="PS50190"/>
    </source>
</evidence>
<keyword evidence="3" id="KW-0813">Transport</keyword>
<gene>
    <name evidence="10" type="ORF">PPL_04049</name>
</gene>
<dbReference type="GO" id="GO:0005737">
    <property type="term" value="C:cytoplasm"/>
    <property type="evidence" value="ECO:0007669"/>
    <property type="project" value="UniProtKB-SubCell"/>
</dbReference>
<feature type="region of interest" description="Disordered" evidence="8">
    <location>
        <begin position="498"/>
        <end position="519"/>
    </location>
</feature>
<dbReference type="InParanoid" id="D3B5W1"/>
<comment type="subcellular location">
    <subcellularLocation>
        <location evidence="2">Cytoplasm</location>
    </subcellularLocation>
    <subcellularLocation>
        <location evidence="1">Membrane</location>
    </subcellularLocation>
</comment>
<dbReference type="GO" id="GO:0032012">
    <property type="term" value="P:regulation of ARF protein signal transduction"/>
    <property type="evidence" value="ECO:0007669"/>
    <property type="project" value="InterPro"/>
</dbReference>
<dbReference type="PANTHER" id="PTHR10663">
    <property type="entry name" value="GUANYL-NUCLEOTIDE EXCHANGE FACTOR"/>
    <property type="match status" value="1"/>
</dbReference>